<evidence type="ECO:0000256" key="4">
    <source>
        <dbReference type="RuleBase" id="RU369065"/>
    </source>
</evidence>
<name>A0A5P1EGX8_ASPOF</name>
<evidence type="ECO:0000256" key="2">
    <source>
        <dbReference type="ARBA" id="ARBA00022819"/>
    </source>
</evidence>
<dbReference type="InterPro" id="IPR010399">
    <property type="entry name" value="Tify_dom"/>
</dbReference>
<gene>
    <name evidence="7" type="ORF">A4U43_C07F34260</name>
</gene>
<sequence>MDRVHDPELELRLGSSHHSSSADSNSSMSSTVTDWLRNDPQYHHHQHQQQQHFLQRQQITFFYNGNICVGDVTEIQARAIICMAKKETAEGTTEKNKEIPSSSQFRPAVSPTPATDLGPPLMSPGLSMKRSLQRFLQKRKTRMDAASPYNSCTVEWDRQ</sequence>
<comment type="function">
    <text evidence="4">Repressor of jasmonate responses.</text>
</comment>
<dbReference type="EMBL" id="CM007387">
    <property type="protein sequence ID" value="ONK65155.1"/>
    <property type="molecule type" value="Genomic_DNA"/>
</dbReference>
<feature type="domain" description="Tify" evidence="6">
    <location>
        <begin position="52"/>
        <end position="86"/>
    </location>
</feature>
<comment type="domain">
    <text evidence="4">The jas domain is required for interaction with COI1.</text>
</comment>
<evidence type="ECO:0000313" key="8">
    <source>
        <dbReference type="Proteomes" id="UP000243459"/>
    </source>
</evidence>
<feature type="region of interest" description="Disordered" evidence="5">
    <location>
        <begin position="1"/>
        <end position="33"/>
    </location>
</feature>
<dbReference type="GO" id="GO:0031347">
    <property type="term" value="P:regulation of defense response"/>
    <property type="evidence" value="ECO:0007669"/>
    <property type="project" value="UniProtKB-UniRule"/>
</dbReference>
<evidence type="ECO:0000256" key="3">
    <source>
        <dbReference type="ARBA" id="ARBA00022843"/>
    </source>
</evidence>
<feature type="compositionally biased region" description="Low complexity" evidence="5">
    <location>
        <begin position="16"/>
        <end position="30"/>
    </location>
</feature>
<dbReference type="Pfam" id="PF06200">
    <property type="entry name" value="tify"/>
    <property type="match status" value="1"/>
</dbReference>
<proteinExistence type="inferred from homology"/>
<dbReference type="GO" id="GO:0005634">
    <property type="term" value="C:nucleus"/>
    <property type="evidence" value="ECO:0007669"/>
    <property type="project" value="UniProtKB-SubCell"/>
</dbReference>
<organism evidence="7 8">
    <name type="scientific">Asparagus officinalis</name>
    <name type="common">Garden asparagus</name>
    <dbReference type="NCBI Taxonomy" id="4686"/>
    <lineage>
        <taxon>Eukaryota</taxon>
        <taxon>Viridiplantae</taxon>
        <taxon>Streptophyta</taxon>
        <taxon>Embryophyta</taxon>
        <taxon>Tracheophyta</taxon>
        <taxon>Spermatophyta</taxon>
        <taxon>Magnoliopsida</taxon>
        <taxon>Liliopsida</taxon>
        <taxon>Asparagales</taxon>
        <taxon>Asparagaceae</taxon>
        <taxon>Asparagoideae</taxon>
        <taxon>Asparagus</taxon>
    </lineage>
</organism>
<feature type="compositionally biased region" description="Basic and acidic residues" evidence="5">
    <location>
        <begin position="1"/>
        <end position="11"/>
    </location>
</feature>
<keyword evidence="4" id="KW-0539">Nucleus</keyword>
<feature type="region of interest" description="Disordered" evidence="5">
    <location>
        <begin position="88"/>
        <end position="126"/>
    </location>
</feature>
<dbReference type="PROSITE" id="PS51320">
    <property type="entry name" value="TIFY"/>
    <property type="match status" value="1"/>
</dbReference>
<feature type="compositionally biased region" description="Basic and acidic residues" evidence="5">
    <location>
        <begin position="88"/>
        <end position="98"/>
    </location>
</feature>
<dbReference type="InterPro" id="IPR018467">
    <property type="entry name" value="CCT_CS"/>
</dbReference>
<dbReference type="Pfam" id="PF09425">
    <property type="entry name" value="Jas_motif"/>
    <property type="match status" value="1"/>
</dbReference>
<dbReference type="OMA" id="GRICACD"/>
<evidence type="ECO:0000256" key="5">
    <source>
        <dbReference type="SAM" id="MobiDB-lite"/>
    </source>
</evidence>
<accession>A0A5P1EGX8</accession>
<evidence type="ECO:0000313" key="7">
    <source>
        <dbReference type="EMBL" id="ONK65155.1"/>
    </source>
</evidence>
<dbReference type="GO" id="GO:0009611">
    <property type="term" value="P:response to wounding"/>
    <property type="evidence" value="ECO:0007669"/>
    <property type="project" value="UniProtKB-UniRule"/>
</dbReference>
<keyword evidence="8" id="KW-1185">Reference proteome</keyword>
<evidence type="ECO:0000259" key="6">
    <source>
        <dbReference type="PROSITE" id="PS51320"/>
    </source>
</evidence>
<evidence type="ECO:0000256" key="1">
    <source>
        <dbReference type="ARBA" id="ARBA00008614"/>
    </source>
</evidence>
<reference evidence="8" key="1">
    <citation type="journal article" date="2017" name="Nat. Commun.">
        <title>The asparagus genome sheds light on the origin and evolution of a young Y chromosome.</title>
        <authorList>
            <person name="Harkess A."/>
            <person name="Zhou J."/>
            <person name="Xu C."/>
            <person name="Bowers J.E."/>
            <person name="Van der Hulst R."/>
            <person name="Ayyampalayam S."/>
            <person name="Mercati F."/>
            <person name="Riccardi P."/>
            <person name="McKain M.R."/>
            <person name="Kakrana A."/>
            <person name="Tang H."/>
            <person name="Ray J."/>
            <person name="Groenendijk J."/>
            <person name="Arikit S."/>
            <person name="Mathioni S.M."/>
            <person name="Nakano M."/>
            <person name="Shan H."/>
            <person name="Telgmann-Rauber A."/>
            <person name="Kanno A."/>
            <person name="Yue Z."/>
            <person name="Chen H."/>
            <person name="Li W."/>
            <person name="Chen Y."/>
            <person name="Xu X."/>
            <person name="Zhang Y."/>
            <person name="Luo S."/>
            <person name="Chen H."/>
            <person name="Gao J."/>
            <person name="Mao Z."/>
            <person name="Pires J.C."/>
            <person name="Luo M."/>
            <person name="Kudrna D."/>
            <person name="Wing R.A."/>
            <person name="Meyers B.C."/>
            <person name="Yi K."/>
            <person name="Kong H."/>
            <person name="Lavrijsen P."/>
            <person name="Sunseri F."/>
            <person name="Falavigna A."/>
            <person name="Ye Y."/>
            <person name="Leebens-Mack J.H."/>
            <person name="Chen G."/>
        </authorList>
    </citation>
    <scope>NUCLEOTIDE SEQUENCE [LARGE SCALE GENOMIC DNA]</scope>
    <source>
        <strain evidence="8">cv. DH0086</strain>
    </source>
</reference>
<comment type="subcellular location">
    <subcellularLocation>
        <location evidence="4">Nucleus</location>
    </subcellularLocation>
</comment>
<keyword evidence="3" id="KW-0832">Ubl conjugation</keyword>
<keyword evidence="2 4" id="KW-1184">Jasmonic acid signaling pathway</keyword>
<dbReference type="PANTHER" id="PTHR33077">
    <property type="entry name" value="PROTEIN TIFY 4A-RELATED-RELATED"/>
    <property type="match status" value="1"/>
</dbReference>
<dbReference type="Gramene" id="ONK65155">
    <property type="protein sequence ID" value="ONK65155"/>
    <property type="gene ID" value="A4U43_C07F34260"/>
</dbReference>
<dbReference type="OrthoDB" id="782771at2759"/>
<dbReference type="GO" id="GO:2000022">
    <property type="term" value="P:regulation of jasmonic acid mediated signaling pathway"/>
    <property type="evidence" value="ECO:0007669"/>
    <property type="project" value="UniProtKB-UniRule"/>
</dbReference>
<dbReference type="InterPro" id="IPR040390">
    <property type="entry name" value="TIFY/JAZ"/>
</dbReference>
<comment type="similarity">
    <text evidence="1 4">Belongs to the TIFY/JAZ family.</text>
</comment>
<dbReference type="PANTHER" id="PTHR33077:SF17">
    <property type="entry name" value="PROTEIN TIFY 5B"/>
    <property type="match status" value="1"/>
</dbReference>
<protein>
    <recommendedName>
        <fullName evidence="4">Protein TIFY</fullName>
    </recommendedName>
    <alternativeName>
        <fullName evidence="4">Jasmonate ZIM domain-containing protein</fullName>
    </alternativeName>
</protein>
<dbReference type="Proteomes" id="UP000243459">
    <property type="component" value="Chromosome 7"/>
</dbReference>
<dbReference type="AlphaFoldDB" id="A0A5P1EGX8"/>